<feature type="coiled-coil region" evidence="1">
    <location>
        <begin position="61"/>
        <end position="137"/>
    </location>
</feature>
<name>A0ABR3UU95_9PLEO</name>
<dbReference type="GeneID" id="96083768"/>
<gene>
    <name evidence="2" type="ORF">ACET3X_003446</name>
</gene>
<dbReference type="Proteomes" id="UP001578633">
    <property type="component" value="Chromosome 2"/>
</dbReference>
<dbReference type="RefSeq" id="XP_069309993.1">
    <property type="nucleotide sequence ID" value="XM_069448722.1"/>
</dbReference>
<proteinExistence type="predicted"/>
<comment type="caution">
    <text evidence="2">The sequence shown here is derived from an EMBL/GenBank/DDBJ whole genome shotgun (WGS) entry which is preliminary data.</text>
</comment>
<protein>
    <submittedName>
        <fullName evidence="2">Uncharacterized protein</fullName>
    </submittedName>
</protein>
<organism evidence="2 3">
    <name type="scientific">Alternaria dauci</name>
    <dbReference type="NCBI Taxonomy" id="48095"/>
    <lineage>
        <taxon>Eukaryota</taxon>
        <taxon>Fungi</taxon>
        <taxon>Dikarya</taxon>
        <taxon>Ascomycota</taxon>
        <taxon>Pezizomycotina</taxon>
        <taxon>Dothideomycetes</taxon>
        <taxon>Pleosporomycetidae</taxon>
        <taxon>Pleosporales</taxon>
        <taxon>Pleosporineae</taxon>
        <taxon>Pleosporaceae</taxon>
        <taxon>Alternaria</taxon>
        <taxon>Alternaria sect. Porri</taxon>
    </lineage>
</organism>
<evidence type="ECO:0000313" key="2">
    <source>
        <dbReference type="EMBL" id="KAL1799409.1"/>
    </source>
</evidence>
<sequence>MPIFPWLDGRSDQPLNNYVTDEDGFLGLDDRMDLEHANAEEKMYKKKYWQLRKQVDEDEICKKLRADNASLRNDNKELKKKILGLENAKLSVEVQLMRREKELNNFKANKDTERGVNNTQNERLKLENKTLKENEEQMGLLLLSHDIQTPALLSTSRATLPPTPDFTDDDSDMDDADGLGVCSEWYNHGKCSLGGTRSNKCERGVHPRLVNFRTPLKPAFQSG</sequence>
<accession>A0ABR3UU95</accession>
<reference evidence="2 3" key="1">
    <citation type="submission" date="2024-09" db="EMBL/GenBank/DDBJ databases">
        <title>T2T genomes of carrot and Alternaria dauci and their utility for understanding host-pathogen interaction during carrot leaf blight disease.</title>
        <authorList>
            <person name="Liu W."/>
            <person name="Xu S."/>
            <person name="Ou C."/>
            <person name="Liu X."/>
            <person name="Zhuang F."/>
            <person name="Deng X.W."/>
        </authorList>
    </citation>
    <scope>NUCLEOTIDE SEQUENCE [LARGE SCALE GENOMIC DNA]</scope>
    <source>
        <strain evidence="2 3">A2016</strain>
    </source>
</reference>
<dbReference type="EMBL" id="JBHGVX010000002">
    <property type="protein sequence ID" value="KAL1799409.1"/>
    <property type="molecule type" value="Genomic_DNA"/>
</dbReference>
<keyword evidence="3" id="KW-1185">Reference proteome</keyword>
<evidence type="ECO:0000256" key="1">
    <source>
        <dbReference type="SAM" id="Coils"/>
    </source>
</evidence>
<keyword evidence="1" id="KW-0175">Coiled coil</keyword>
<evidence type="ECO:0000313" key="3">
    <source>
        <dbReference type="Proteomes" id="UP001578633"/>
    </source>
</evidence>